<dbReference type="AlphaFoldDB" id="A0A1D1UXZ5"/>
<evidence type="ECO:0000313" key="10">
    <source>
        <dbReference type="Proteomes" id="UP000186922"/>
    </source>
</evidence>
<evidence type="ECO:0000313" key="9">
    <source>
        <dbReference type="EMBL" id="GAU93470.1"/>
    </source>
</evidence>
<evidence type="ECO:0008006" key="11">
    <source>
        <dbReference type="Google" id="ProtNLM"/>
    </source>
</evidence>
<comment type="caution">
    <text evidence="9">The sequence shown here is derived from an EMBL/GenBank/DDBJ whole genome shotgun (WGS) entry which is preliminary data.</text>
</comment>
<keyword evidence="7 8" id="KW-0472">Membrane</keyword>
<keyword evidence="5 8" id="KW-0812">Transmembrane</keyword>
<keyword evidence="6 8" id="KW-1133">Transmembrane helix</keyword>
<evidence type="ECO:0000256" key="1">
    <source>
        <dbReference type="ARBA" id="ARBA00004127"/>
    </source>
</evidence>
<protein>
    <recommendedName>
        <fullName evidence="11">Sugar phosphate transporter domain-containing protein</fullName>
    </recommendedName>
</protein>
<feature type="transmembrane region" description="Helical" evidence="8">
    <location>
        <begin position="149"/>
        <end position="166"/>
    </location>
</feature>
<organism evidence="9 10">
    <name type="scientific">Ramazzottius varieornatus</name>
    <name type="common">Water bear</name>
    <name type="synonym">Tardigrade</name>
    <dbReference type="NCBI Taxonomy" id="947166"/>
    <lineage>
        <taxon>Eukaryota</taxon>
        <taxon>Metazoa</taxon>
        <taxon>Ecdysozoa</taxon>
        <taxon>Tardigrada</taxon>
        <taxon>Eutardigrada</taxon>
        <taxon>Parachela</taxon>
        <taxon>Hypsibioidea</taxon>
        <taxon>Ramazzottiidae</taxon>
        <taxon>Ramazzottius</taxon>
    </lineage>
</organism>
<dbReference type="GO" id="GO:0005462">
    <property type="term" value="F:UDP-N-acetylglucosamine transmembrane transporter activity"/>
    <property type="evidence" value="ECO:0007669"/>
    <property type="project" value="TreeGrafter"/>
</dbReference>
<dbReference type="GO" id="GO:0000139">
    <property type="term" value="C:Golgi membrane"/>
    <property type="evidence" value="ECO:0007669"/>
    <property type="project" value="TreeGrafter"/>
</dbReference>
<feature type="transmembrane region" description="Helical" evidence="8">
    <location>
        <begin position="12"/>
        <end position="32"/>
    </location>
</feature>
<accession>A0A1D1UXZ5</accession>
<keyword evidence="4" id="KW-0762">Sugar transport</keyword>
<evidence type="ECO:0000256" key="5">
    <source>
        <dbReference type="ARBA" id="ARBA00022692"/>
    </source>
</evidence>
<proteinExistence type="inferred from homology"/>
<comment type="subcellular location">
    <subcellularLocation>
        <location evidence="1">Endomembrane system</location>
        <topology evidence="1">Multi-pass membrane protein</topology>
    </subcellularLocation>
</comment>
<name>A0A1D1UXZ5_RAMVA</name>
<reference evidence="9 10" key="1">
    <citation type="journal article" date="2016" name="Nat. Commun.">
        <title>Extremotolerant tardigrade genome and improved radiotolerance of human cultured cells by tardigrade-unique protein.</title>
        <authorList>
            <person name="Hashimoto T."/>
            <person name="Horikawa D.D."/>
            <person name="Saito Y."/>
            <person name="Kuwahara H."/>
            <person name="Kozuka-Hata H."/>
            <person name="Shin-I T."/>
            <person name="Minakuchi Y."/>
            <person name="Ohishi K."/>
            <person name="Motoyama A."/>
            <person name="Aizu T."/>
            <person name="Enomoto A."/>
            <person name="Kondo K."/>
            <person name="Tanaka S."/>
            <person name="Hara Y."/>
            <person name="Koshikawa S."/>
            <person name="Sagara H."/>
            <person name="Miura T."/>
            <person name="Yokobori S."/>
            <person name="Miyagawa K."/>
            <person name="Suzuki Y."/>
            <person name="Kubo T."/>
            <person name="Oyama M."/>
            <person name="Kohara Y."/>
            <person name="Fujiyama A."/>
            <person name="Arakawa K."/>
            <person name="Katayama T."/>
            <person name="Toyoda A."/>
            <person name="Kunieda T."/>
        </authorList>
    </citation>
    <scope>NUCLEOTIDE SEQUENCE [LARGE SCALE GENOMIC DNA]</scope>
    <source>
        <strain evidence="9 10">YOKOZUNA-1</strain>
    </source>
</reference>
<dbReference type="PANTHER" id="PTHR10778:SF4">
    <property type="entry name" value="NUCLEOTIDE SUGAR TRANSPORTER SLC35B4"/>
    <property type="match status" value="1"/>
</dbReference>
<evidence type="ECO:0000256" key="2">
    <source>
        <dbReference type="ARBA" id="ARBA00010694"/>
    </source>
</evidence>
<dbReference type="GO" id="GO:0005789">
    <property type="term" value="C:endoplasmic reticulum membrane"/>
    <property type="evidence" value="ECO:0007669"/>
    <property type="project" value="TreeGrafter"/>
</dbReference>
<dbReference type="Proteomes" id="UP000186922">
    <property type="component" value="Unassembled WGS sequence"/>
</dbReference>
<evidence type="ECO:0000256" key="6">
    <source>
        <dbReference type="ARBA" id="ARBA00022989"/>
    </source>
</evidence>
<comment type="similarity">
    <text evidence="2">Belongs to the nucleotide-sugar transporter family. SLC35B subfamily.</text>
</comment>
<evidence type="ECO:0000256" key="7">
    <source>
        <dbReference type="ARBA" id="ARBA00023136"/>
    </source>
</evidence>
<evidence type="ECO:0000256" key="8">
    <source>
        <dbReference type="SAM" id="Phobius"/>
    </source>
</evidence>
<sequence>MGGKPVSAVGTWLTGVGLVLFSVVVASGMGIYQEVLFKTFGQQAIDEGIFYSHALPLPGFLFLANDLRHHMKIYSSSDPVKINLEFVDDTIPVMWLLLMANVVTMYGCTSSVFSLIAASSSLTVTLVVTLRKFVSLLLSVFLFQNTFTFFHWVGTILVFGGTVMYTEMRLPKAKIKEKEA</sequence>
<evidence type="ECO:0000256" key="4">
    <source>
        <dbReference type="ARBA" id="ARBA00022597"/>
    </source>
</evidence>
<dbReference type="InterPro" id="IPR013657">
    <property type="entry name" value="SCL35B1-4/HUT1"/>
</dbReference>
<gene>
    <name evidence="9" type="primary">RvY_05405-1</name>
    <name evidence="9" type="synonym">RvY_05405.1</name>
    <name evidence="9" type="ORF">RvY_05405</name>
</gene>
<dbReference type="OrthoDB" id="999962at2759"/>
<keyword evidence="3" id="KW-0813">Transport</keyword>
<dbReference type="Pfam" id="PF08449">
    <property type="entry name" value="UAA"/>
    <property type="match status" value="1"/>
</dbReference>
<dbReference type="GO" id="GO:0005464">
    <property type="term" value="F:UDP-xylose transmembrane transporter activity"/>
    <property type="evidence" value="ECO:0007669"/>
    <property type="project" value="TreeGrafter"/>
</dbReference>
<evidence type="ECO:0000256" key="3">
    <source>
        <dbReference type="ARBA" id="ARBA00022448"/>
    </source>
</evidence>
<dbReference type="PANTHER" id="PTHR10778">
    <property type="entry name" value="SOLUTE CARRIER FAMILY 35 MEMBER B"/>
    <property type="match status" value="1"/>
</dbReference>
<dbReference type="EMBL" id="BDGG01000002">
    <property type="protein sequence ID" value="GAU93470.1"/>
    <property type="molecule type" value="Genomic_DNA"/>
</dbReference>
<dbReference type="STRING" id="947166.A0A1D1UXZ5"/>
<keyword evidence="10" id="KW-1185">Reference proteome</keyword>